<comment type="caution">
    <text evidence="1">The sequence shown here is derived from an EMBL/GenBank/DDBJ whole genome shotgun (WGS) entry which is preliminary data.</text>
</comment>
<protein>
    <submittedName>
        <fullName evidence="1">Uncharacterized protein</fullName>
    </submittedName>
</protein>
<organism evidence="1 2">
    <name type="scientific">Agromyces hippuratus</name>
    <dbReference type="NCBI Taxonomy" id="286438"/>
    <lineage>
        <taxon>Bacteria</taxon>
        <taxon>Bacillati</taxon>
        <taxon>Actinomycetota</taxon>
        <taxon>Actinomycetes</taxon>
        <taxon>Micrococcales</taxon>
        <taxon>Microbacteriaceae</taxon>
        <taxon>Agromyces</taxon>
    </lineage>
</organism>
<dbReference type="Proteomes" id="UP000549066">
    <property type="component" value="Unassembled WGS sequence"/>
</dbReference>
<reference evidence="1 2" key="1">
    <citation type="submission" date="2020-07" db="EMBL/GenBank/DDBJ databases">
        <title>Sequencing the genomes of 1000 actinobacteria strains.</title>
        <authorList>
            <person name="Klenk H.-P."/>
        </authorList>
    </citation>
    <scope>NUCLEOTIDE SEQUENCE [LARGE SCALE GENOMIC DNA]</scope>
    <source>
        <strain evidence="1 2">DSM 8598</strain>
    </source>
</reference>
<dbReference type="AlphaFoldDB" id="A0A852WU39"/>
<keyword evidence="2" id="KW-1185">Reference proteome</keyword>
<dbReference type="EMBL" id="JACCFI010000001">
    <property type="protein sequence ID" value="NYG21197.1"/>
    <property type="molecule type" value="Genomic_DNA"/>
</dbReference>
<evidence type="ECO:0000313" key="2">
    <source>
        <dbReference type="Proteomes" id="UP000549066"/>
    </source>
</evidence>
<name>A0A852WU39_9MICO</name>
<accession>A0A852WU39</accession>
<proteinExistence type="predicted"/>
<evidence type="ECO:0000313" key="1">
    <source>
        <dbReference type="EMBL" id="NYG21197.1"/>
    </source>
</evidence>
<sequence length="35" mass="4042">MNVSLQRTSKPSLIEIADERYLLNRELDQVLDPAL</sequence>
<gene>
    <name evidence="1" type="ORF">BJY17_001944</name>
</gene>